<reference evidence="1" key="1">
    <citation type="journal article" date="2020" name="Stud. Mycol.">
        <title>101 Dothideomycetes genomes: a test case for predicting lifestyles and emergence of pathogens.</title>
        <authorList>
            <person name="Haridas S."/>
            <person name="Albert R."/>
            <person name="Binder M."/>
            <person name="Bloem J."/>
            <person name="Labutti K."/>
            <person name="Salamov A."/>
            <person name="Andreopoulos B."/>
            <person name="Baker S."/>
            <person name="Barry K."/>
            <person name="Bills G."/>
            <person name="Bluhm B."/>
            <person name="Cannon C."/>
            <person name="Castanera R."/>
            <person name="Culley D."/>
            <person name="Daum C."/>
            <person name="Ezra D."/>
            <person name="Gonzalez J."/>
            <person name="Henrissat B."/>
            <person name="Kuo A."/>
            <person name="Liang C."/>
            <person name="Lipzen A."/>
            <person name="Lutzoni F."/>
            <person name="Magnuson J."/>
            <person name="Mondo S."/>
            <person name="Nolan M."/>
            <person name="Ohm R."/>
            <person name="Pangilinan J."/>
            <person name="Park H.-J."/>
            <person name="Ramirez L."/>
            <person name="Alfaro M."/>
            <person name="Sun H."/>
            <person name="Tritt A."/>
            <person name="Yoshinaga Y."/>
            <person name="Zwiers L.-H."/>
            <person name="Turgeon B."/>
            <person name="Goodwin S."/>
            <person name="Spatafora J."/>
            <person name="Crous P."/>
            <person name="Grigoriev I."/>
        </authorList>
    </citation>
    <scope>NUCLEOTIDE SEQUENCE</scope>
    <source>
        <strain evidence="1">CBS 110217</strain>
    </source>
</reference>
<gene>
    <name evidence="1" type="ORF">EK21DRAFT_107303</name>
</gene>
<protein>
    <submittedName>
        <fullName evidence="1">Uncharacterized protein</fullName>
    </submittedName>
</protein>
<dbReference type="AlphaFoldDB" id="A0A9P4LRD4"/>
<sequence>MDTEYGLPVPMHRPFVTLDSQFDAQLPFRRRLKQVTELTAENAIPYELPKPRISSRLERLPYEVRERIYGYLDIVCYKTFHVENESFDNKDNLSGPWKRRFMHFLFYSYETAKFGSNPDITMPDKDLFGVNRSLRDEVLEIVYRNIVVAFPFPL</sequence>
<evidence type="ECO:0000313" key="2">
    <source>
        <dbReference type="Proteomes" id="UP000799777"/>
    </source>
</evidence>
<keyword evidence="2" id="KW-1185">Reference proteome</keyword>
<comment type="caution">
    <text evidence="1">The sequence shown here is derived from an EMBL/GenBank/DDBJ whole genome shotgun (WGS) entry which is preliminary data.</text>
</comment>
<dbReference type="Proteomes" id="UP000799777">
    <property type="component" value="Unassembled WGS sequence"/>
</dbReference>
<evidence type="ECO:0000313" key="1">
    <source>
        <dbReference type="EMBL" id="KAF2035178.1"/>
    </source>
</evidence>
<organism evidence="1 2">
    <name type="scientific">Setomelanomma holmii</name>
    <dbReference type="NCBI Taxonomy" id="210430"/>
    <lineage>
        <taxon>Eukaryota</taxon>
        <taxon>Fungi</taxon>
        <taxon>Dikarya</taxon>
        <taxon>Ascomycota</taxon>
        <taxon>Pezizomycotina</taxon>
        <taxon>Dothideomycetes</taxon>
        <taxon>Pleosporomycetidae</taxon>
        <taxon>Pleosporales</taxon>
        <taxon>Pleosporineae</taxon>
        <taxon>Phaeosphaeriaceae</taxon>
        <taxon>Setomelanomma</taxon>
    </lineage>
</organism>
<proteinExistence type="predicted"/>
<dbReference type="OrthoDB" id="3794085at2759"/>
<dbReference type="EMBL" id="ML978158">
    <property type="protein sequence ID" value="KAF2035178.1"/>
    <property type="molecule type" value="Genomic_DNA"/>
</dbReference>
<accession>A0A9P4LRD4</accession>
<name>A0A9P4LRD4_9PLEO</name>